<evidence type="ECO:0000256" key="1">
    <source>
        <dbReference type="ARBA" id="ARBA00009981"/>
    </source>
</evidence>
<comment type="caution">
    <text evidence="2">The sequence shown here is derived from an EMBL/GenBank/DDBJ whole genome shotgun (WGS) entry which is preliminary data.</text>
</comment>
<dbReference type="AlphaFoldDB" id="X1JVX8"/>
<evidence type="ECO:0000313" key="2">
    <source>
        <dbReference type="EMBL" id="GAH85540.1"/>
    </source>
</evidence>
<dbReference type="Pfam" id="PF18506">
    <property type="entry name" value="RelB-like"/>
    <property type="match status" value="1"/>
</dbReference>
<protein>
    <recommendedName>
        <fullName evidence="3">Antitoxin</fullName>
    </recommendedName>
</protein>
<evidence type="ECO:0008006" key="3">
    <source>
        <dbReference type="Google" id="ProtNLM"/>
    </source>
</evidence>
<dbReference type="EMBL" id="BARU01042496">
    <property type="protein sequence ID" value="GAH85540.1"/>
    <property type="molecule type" value="Genomic_DNA"/>
</dbReference>
<dbReference type="InterPro" id="IPR049537">
    <property type="entry name" value="RelB-like"/>
</dbReference>
<accession>X1JVX8</accession>
<dbReference type="InterPro" id="IPR036165">
    <property type="entry name" value="YefM-like_sf"/>
</dbReference>
<reference evidence="2" key="1">
    <citation type="journal article" date="2014" name="Front. Microbiol.">
        <title>High frequency of phylogenetically diverse reductive dehalogenase-homologous genes in deep subseafloor sedimentary metagenomes.</title>
        <authorList>
            <person name="Kawai M."/>
            <person name="Futagami T."/>
            <person name="Toyoda A."/>
            <person name="Takaki Y."/>
            <person name="Nishi S."/>
            <person name="Hori S."/>
            <person name="Arai W."/>
            <person name="Tsubouchi T."/>
            <person name="Morono Y."/>
            <person name="Uchiyama I."/>
            <person name="Ito T."/>
            <person name="Fujiyama A."/>
            <person name="Inagaki F."/>
            <person name="Takami H."/>
        </authorList>
    </citation>
    <scope>NUCLEOTIDE SEQUENCE</scope>
    <source>
        <strain evidence="2">Expedition CK06-06</strain>
    </source>
</reference>
<proteinExistence type="inferred from homology"/>
<comment type="similarity">
    <text evidence="1">Belongs to the phD/YefM antitoxin family.</text>
</comment>
<sequence>MFEIKKEYVVTNDNKKKAVLIDIETFEKLEEILESYGLGKYMEEIEGEEVLSIDNARSYYGTLKKD</sequence>
<dbReference type="Gene3D" id="6.10.250.2100">
    <property type="match status" value="1"/>
</dbReference>
<organism evidence="2">
    <name type="scientific">marine sediment metagenome</name>
    <dbReference type="NCBI Taxonomy" id="412755"/>
    <lineage>
        <taxon>unclassified sequences</taxon>
        <taxon>metagenomes</taxon>
        <taxon>ecological metagenomes</taxon>
    </lineage>
</organism>
<gene>
    <name evidence="2" type="ORF">S03H2_65284</name>
</gene>
<name>X1JVX8_9ZZZZ</name>
<dbReference type="SUPFAM" id="SSF143120">
    <property type="entry name" value="YefM-like"/>
    <property type="match status" value="1"/>
</dbReference>